<reference evidence="3" key="2">
    <citation type="journal article" date="2016" name="Genome Announc.">
        <title>Draft Genome Sequences of Two Novel Amoeba-Resistant Intranuclear Bacteria, 'Candidatus Berkiella cookevillensis' and 'Candidatus Berkiella aquae'.</title>
        <authorList>
            <person name="Mehari Y.T."/>
            <person name="Arivett B.A."/>
            <person name="Farone A.L."/>
            <person name="Gunderson J.H."/>
            <person name="Farone M.B."/>
        </authorList>
    </citation>
    <scope>NUCLEOTIDE SEQUENCE</scope>
    <source>
        <strain evidence="3">HT99</strain>
    </source>
</reference>
<evidence type="ECO:0000313" key="3">
    <source>
        <dbReference type="EMBL" id="MCS5711602.1"/>
    </source>
</evidence>
<dbReference type="OrthoDB" id="9770043at2"/>
<dbReference type="Pfam" id="PF07995">
    <property type="entry name" value="GSDH"/>
    <property type="match status" value="1"/>
</dbReference>
<dbReference type="PROSITE" id="PS51257">
    <property type="entry name" value="PROKAR_LIPOPROTEIN"/>
    <property type="match status" value="1"/>
</dbReference>
<gene>
    <name evidence="3" type="ORF">HT99x_009145</name>
    <name evidence="2" type="ORF">HT99x_01427</name>
</gene>
<dbReference type="PATRIC" id="fig|1590043.3.peg.1454"/>
<dbReference type="STRING" id="295108.HT99x_01427"/>
<proteinExistence type="predicted"/>
<keyword evidence="4" id="KW-1185">Reference proteome</keyword>
<dbReference type="EMBL" id="LKAJ02000001">
    <property type="protein sequence ID" value="MCS5711602.1"/>
    <property type="molecule type" value="Genomic_DNA"/>
</dbReference>
<reference evidence="2" key="1">
    <citation type="submission" date="2015-09" db="EMBL/GenBank/DDBJ databases">
        <title>Draft Genome Sequences of Two Novel Amoeba-resistant Intranuclear Bacteria, Candidatus Berkiella cookevillensis and Candidatus Berkiella aquae.</title>
        <authorList>
            <person name="Mehari Y.T."/>
            <person name="Arivett B.A."/>
            <person name="Farone A.L."/>
            <person name="Gunderson J.H."/>
            <person name="Farone M.B."/>
        </authorList>
    </citation>
    <scope>NUCLEOTIDE SEQUENCE [LARGE SCALE GENOMIC DNA]</scope>
    <source>
        <strain evidence="2">HT99</strain>
    </source>
</reference>
<comment type="caution">
    <text evidence="2">The sequence shown here is derived from an EMBL/GenBank/DDBJ whole genome shotgun (WGS) entry which is preliminary data.</text>
</comment>
<dbReference type="SUPFAM" id="SSF50952">
    <property type="entry name" value="Soluble quinoprotein glucose dehydrogenase"/>
    <property type="match status" value="1"/>
</dbReference>
<dbReference type="EMBL" id="LKAJ01000004">
    <property type="protein sequence ID" value="KRG21674.1"/>
    <property type="molecule type" value="Genomic_DNA"/>
</dbReference>
<protein>
    <submittedName>
        <fullName evidence="2">Glucose / Sorbosone dehydrogenase</fullName>
    </submittedName>
    <submittedName>
        <fullName evidence="3">Sorbosone dehydrogenase family protein</fullName>
    </submittedName>
</protein>
<organism evidence="2">
    <name type="scientific">Candidatus Berkiella aquae</name>
    <dbReference type="NCBI Taxonomy" id="295108"/>
    <lineage>
        <taxon>Bacteria</taxon>
        <taxon>Pseudomonadati</taxon>
        <taxon>Pseudomonadota</taxon>
        <taxon>Gammaproteobacteria</taxon>
        <taxon>Candidatus Berkiellales</taxon>
        <taxon>Candidatus Berkiellaceae</taxon>
        <taxon>Candidatus Berkiella</taxon>
    </lineage>
</organism>
<dbReference type="PANTHER" id="PTHR33546">
    <property type="entry name" value="LARGE, MULTIFUNCTIONAL SECRETED PROTEIN-RELATED"/>
    <property type="match status" value="1"/>
</dbReference>
<dbReference type="InterPro" id="IPR011041">
    <property type="entry name" value="Quinoprot_gluc/sorb_DH_b-prop"/>
</dbReference>
<evidence type="ECO:0000313" key="2">
    <source>
        <dbReference type="EMBL" id="KRG21674.1"/>
    </source>
</evidence>
<reference evidence="3" key="3">
    <citation type="submission" date="2021-06" db="EMBL/GenBank/DDBJ databases">
        <title>Genomic Description and Analysis of Intracellular Bacteria, Candidatus Berkiella cookevillensis and Candidatus Berkiella aquae.</title>
        <authorList>
            <person name="Kidane D.T."/>
            <person name="Mehari Y.T."/>
            <person name="Rice F.C."/>
            <person name="Arivett B.A."/>
            <person name="Farone A.L."/>
            <person name="Berk S.G."/>
            <person name="Farone M.B."/>
        </authorList>
    </citation>
    <scope>NUCLEOTIDE SEQUENCE</scope>
    <source>
        <strain evidence="3">HT99</strain>
    </source>
</reference>
<dbReference type="Gene3D" id="2.120.10.30">
    <property type="entry name" value="TolB, C-terminal domain"/>
    <property type="match status" value="1"/>
</dbReference>
<evidence type="ECO:0000313" key="4">
    <source>
        <dbReference type="Proteomes" id="UP000051497"/>
    </source>
</evidence>
<evidence type="ECO:0000259" key="1">
    <source>
        <dbReference type="Pfam" id="PF07995"/>
    </source>
</evidence>
<dbReference type="InterPro" id="IPR011042">
    <property type="entry name" value="6-blade_b-propeller_TolB-like"/>
</dbReference>
<dbReference type="PANTHER" id="PTHR33546:SF1">
    <property type="entry name" value="LARGE, MULTIFUNCTIONAL SECRETED PROTEIN"/>
    <property type="match status" value="1"/>
</dbReference>
<dbReference type="AlphaFoldDB" id="A0A0Q9YVX7"/>
<dbReference type="Proteomes" id="UP000051497">
    <property type="component" value="Unassembled WGS sequence"/>
</dbReference>
<sequence>MSNLKRYLILLGLITVFSAACDREKLPPIENIKLPPGFKIEVFAYKVPNARGMTLGDKGTLFVGSKDLGTVYAIIDDPHHPKKKKVLVIASGLNMPVGVAFKDGALYVSEVDRILRYDDIEKNLNHPPKPAVVNDTFPREDDHGWKFIAFGPDGWLYIPVGAPCNVCRSEDARFATIMRMKPDGSNLEIFAHGIRNSVGFDWHPKTKDLWFTDNGRDWMGDDLPPDELNRASHKGLDFGFPYCHGNSIVDPEFGQGHTCEEFTQSVVELAPHVAALGMRFYHGNQFPQDYQNKIFIAEHGSWNRTSPVGYRITMVNPDFEPQKSYHVFAEGWLHNNESWGRPVDVQVMPDGSLLVSDDLADAIYRISYEK</sequence>
<name>A0A0Q9YVX7_9GAMM</name>
<feature type="domain" description="Glucose/Sorbosone dehydrogenase" evidence="1">
    <location>
        <begin position="140"/>
        <end position="298"/>
    </location>
</feature>
<accession>A0A0Q9YVX7</accession>
<dbReference type="InterPro" id="IPR012938">
    <property type="entry name" value="Glc/Sorbosone_DH"/>
</dbReference>